<proteinExistence type="predicted"/>
<organism evidence="1 2">
    <name type="scientific">Rhizobium gallicum bv. gallicum R602sp</name>
    <dbReference type="NCBI Taxonomy" id="1041138"/>
    <lineage>
        <taxon>Bacteria</taxon>
        <taxon>Pseudomonadati</taxon>
        <taxon>Pseudomonadota</taxon>
        <taxon>Alphaproteobacteria</taxon>
        <taxon>Hyphomicrobiales</taxon>
        <taxon>Rhizobiaceae</taxon>
        <taxon>Rhizobium/Agrobacterium group</taxon>
        <taxon>Rhizobium</taxon>
    </lineage>
</organism>
<dbReference type="KEGG" id="rga:RGR602_PC01833"/>
<name>A0A0B4XHC4_9HYPH</name>
<keyword evidence="2" id="KW-1185">Reference proteome</keyword>
<evidence type="ECO:0000313" key="2">
    <source>
        <dbReference type="Proteomes" id="UP000031368"/>
    </source>
</evidence>
<evidence type="ECO:0000313" key="1">
    <source>
        <dbReference type="EMBL" id="AJD45857.1"/>
    </source>
</evidence>
<sequence length="71" mass="8357">MFEGSRRELDDWQAENMGALAPKTGKLLGDNPYDPQRDPVRYRLWREAYFRAQNEIDGFKQDPALLRSLRS</sequence>
<dbReference type="AlphaFoldDB" id="A0A0B4XHC4"/>
<keyword evidence="1" id="KW-0614">Plasmid</keyword>
<reference evidence="1 2" key="1">
    <citation type="submission" date="2013-11" db="EMBL/GenBank/DDBJ databases">
        <title>Complete genome sequence of Rhizobium gallicum bv. gallicum R602.</title>
        <authorList>
            <person name="Bustos P."/>
            <person name="Santamaria R.I."/>
            <person name="Lozano L."/>
            <person name="Acosta J.L."/>
            <person name="Ormeno-Orrillo E."/>
            <person name="Rogel M.A."/>
            <person name="Romero D."/>
            <person name="Cevallos M.A."/>
            <person name="Martinez-Romero E."/>
            <person name="Gonzalez V."/>
        </authorList>
    </citation>
    <scope>NUCLEOTIDE SEQUENCE [LARGE SCALE GENOMIC DNA]</scope>
    <source>
        <strain evidence="1 2">R602</strain>
        <plasmid evidence="1 2">pRgalR602c</plasmid>
    </source>
</reference>
<protein>
    <submittedName>
        <fullName evidence="1">Uncharacterized protein</fullName>
    </submittedName>
</protein>
<dbReference type="HOGENOM" id="CLU_2737253_0_0_5"/>
<accession>A0A0B4XHC4</accession>
<gene>
    <name evidence="1" type="ORF">RGR602_PC01833</name>
</gene>
<dbReference type="Proteomes" id="UP000031368">
    <property type="component" value="Plasmid pRgalR602c"/>
</dbReference>
<geneLocation type="plasmid" evidence="1 2">
    <name>pRgalR602c</name>
</geneLocation>
<dbReference type="RefSeq" id="WP_040115969.1">
    <property type="nucleotide sequence ID" value="NZ_CP006880.1"/>
</dbReference>
<dbReference type="EMBL" id="CP006880">
    <property type="protein sequence ID" value="AJD45857.1"/>
    <property type="molecule type" value="Genomic_DNA"/>
</dbReference>